<dbReference type="PANTHER" id="PTHR45960:SF1">
    <property type="entry name" value="GRB2-ASSOCIATED-BINDING PROTEIN 2"/>
    <property type="match status" value="1"/>
</dbReference>
<evidence type="ECO:0000313" key="2">
    <source>
        <dbReference type="EMBL" id="OBS77727.1"/>
    </source>
</evidence>
<sequence length="238" mass="26544">LIAVRGNDLTFLLINQIINLNFCEKVGTGLTFNKKELQGSFVFDIKTSKCPFYLVAETEANMNKTKITRSASLSQGTREKTDKAVQKLAQGSLAFYSHMKGSLTGYETDNEDVYTFKTPNNTLCQEFRDLIMDNRKGPSRRSEIQPPLVNCNLKPDWKTKPTPLDLHLSPSLGPGGTDSRAPKKCTGKVNYIALDFQSDSLSPPHKPSTSSVTSDKKIDYAQEKTQALQTTIQKWTDI</sequence>
<evidence type="ECO:0000313" key="3">
    <source>
        <dbReference type="Proteomes" id="UP000092124"/>
    </source>
</evidence>
<name>A0A1A6HJA8_NEOLE</name>
<dbReference type="GO" id="GO:0005737">
    <property type="term" value="C:cytoplasm"/>
    <property type="evidence" value="ECO:0007669"/>
    <property type="project" value="TreeGrafter"/>
</dbReference>
<feature type="region of interest" description="Disordered" evidence="1">
    <location>
        <begin position="161"/>
        <end position="184"/>
    </location>
</feature>
<gene>
    <name evidence="2" type="ORF">A6R68_19884</name>
</gene>
<dbReference type="Proteomes" id="UP000092124">
    <property type="component" value="Unassembled WGS sequence"/>
</dbReference>
<dbReference type="EMBL" id="LZPO01028121">
    <property type="protein sequence ID" value="OBS77727.1"/>
    <property type="molecule type" value="Genomic_DNA"/>
</dbReference>
<dbReference type="GO" id="GO:0005068">
    <property type="term" value="F:transmembrane receptor protein tyrosine kinase adaptor activity"/>
    <property type="evidence" value="ECO:0007669"/>
    <property type="project" value="TreeGrafter"/>
</dbReference>
<protein>
    <submittedName>
        <fullName evidence="2">Uncharacterized protein</fullName>
    </submittedName>
</protein>
<keyword evidence="3" id="KW-1185">Reference proteome</keyword>
<dbReference type="STRING" id="56216.A0A1A6HJA8"/>
<reference evidence="2 3" key="1">
    <citation type="submission" date="2016-06" db="EMBL/GenBank/DDBJ databases">
        <title>The Draft Genome Sequence and Annotation of the Desert Woodrat Neotoma lepida.</title>
        <authorList>
            <person name="Campbell M."/>
            <person name="Oakeson K.F."/>
            <person name="Yandell M."/>
            <person name="Halpert J.R."/>
            <person name="Dearing D."/>
        </authorList>
    </citation>
    <scope>NUCLEOTIDE SEQUENCE [LARGE SCALE GENOMIC DNA]</scope>
    <source>
        <strain evidence="2">417</strain>
        <tissue evidence="2">Liver</tissue>
    </source>
</reference>
<dbReference type="OrthoDB" id="360585at2759"/>
<proteinExistence type="predicted"/>
<comment type="caution">
    <text evidence="2">The sequence shown here is derived from an EMBL/GenBank/DDBJ whole genome shotgun (WGS) entry which is preliminary data.</text>
</comment>
<evidence type="ECO:0000256" key="1">
    <source>
        <dbReference type="SAM" id="MobiDB-lite"/>
    </source>
</evidence>
<feature type="region of interest" description="Disordered" evidence="1">
    <location>
        <begin position="196"/>
        <end position="217"/>
    </location>
</feature>
<feature type="non-terminal residue" evidence="2">
    <location>
        <position position="1"/>
    </location>
</feature>
<dbReference type="AlphaFoldDB" id="A0A1A6HJA8"/>
<feature type="compositionally biased region" description="Polar residues" evidence="1">
    <location>
        <begin position="197"/>
        <end position="213"/>
    </location>
</feature>
<organism evidence="2 3">
    <name type="scientific">Neotoma lepida</name>
    <name type="common">Desert woodrat</name>
    <dbReference type="NCBI Taxonomy" id="56216"/>
    <lineage>
        <taxon>Eukaryota</taxon>
        <taxon>Metazoa</taxon>
        <taxon>Chordata</taxon>
        <taxon>Craniata</taxon>
        <taxon>Vertebrata</taxon>
        <taxon>Euteleostomi</taxon>
        <taxon>Mammalia</taxon>
        <taxon>Eutheria</taxon>
        <taxon>Euarchontoglires</taxon>
        <taxon>Glires</taxon>
        <taxon>Rodentia</taxon>
        <taxon>Myomorpha</taxon>
        <taxon>Muroidea</taxon>
        <taxon>Cricetidae</taxon>
        <taxon>Neotominae</taxon>
        <taxon>Neotoma</taxon>
    </lineage>
</organism>
<accession>A0A1A6HJA8</accession>
<dbReference type="InterPro" id="IPR046355">
    <property type="entry name" value="Gab1-4-like"/>
</dbReference>
<dbReference type="PANTHER" id="PTHR45960">
    <property type="entry name" value="GRB2-ASSOCIATED-BINDING PROTEIN"/>
    <property type="match status" value="1"/>
</dbReference>